<gene>
    <name evidence="1" type="ORF">FRX31_022045</name>
</gene>
<dbReference type="PANTHER" id="PTHR48011">
    <property type="entry name" value="CCR4-NOT TRANSCRIPTIONAL COMPLEX SUBUNIT CAF120-RELATED"/>
    <property type="match status" value="1"/>
</dbReference>
<keyword evidence="1" id="KW-0808">Transferase</keyword>
<dbReference type="EMBL" id="JABWDY010026890">
    <property type="protein sequence ID" value="KAF5188368.1"/>
    <property type="molecule type" value="Genomic_DNA"/>
</dbReference>
<reference evidence="1 2" key="1">
    <citation type="submission" date="2020-06" db="EMBL/GenBank/DDBJ databases">
        <title>Transcriptomic and genomic resources for Thalictrum thalictroides and T. hernandezii: Facilitating candidate gene discovery in an emerging model plant lineage.</title>
        <authorList>
            <person name="Arias T."/>
            <person name="Riano-Pachon D.M."/>
            <person name="Di Stilio V.S."/>
        </authorList>
    </citation>
    <scope>NUCLEOTIDE SEQUENCE [LARGE SCALE GENOMIC DNA]</scope>
    <source>
        <strain evidence="2">cv. WT478/WT964</strain>
        <tissue evidence="1">Leaves</tissue>
    </source>
</reference>
<evidence type="ECO:0000313" key="2">
    <source>
        <dbReference type="Proteomes" id="UP000554482"/>
    </source>
</evidence>
<dbReference type="SUPFAM" id="SSF56112">
    <property type="entry name" value="Protein kinase-like (PK-like)"/>
    <property type="match status" value="1"/>
</dbReference>
<dbReference type="OrthoDB" id="1663867at2759"/>
<name>A0A7J6VUV1_THATH</name>
<protein>
    <submittedName>
        <fullName evidence="1">Mitogen-activated protein kinase kinase kinase</fullName>
    </submittedName>
</protein>
<dbReference type="GO" id="GO:0007165">
    <property type="term" value="P:signal transduction"/>
    <property type="evidence" value="ECO:0007669"/>
    <property type="project" value="TreeGrafter"/>
</dbReference>
<dbReference type="Proteomes" id="UP000554482">
    <property type="component" value="Unassembled WGS sequence"/>
</dbReference>
<dbReference type="AlphaFoldDB" id="A0A7J6VUV1"/>
<comment type="caution">
    <text evidence="1">The sequence shown here is derived from an EMBL/GenBank/DDBJ whole genome shotgun (WGS) entry which is preliminary data.</text>
</comment>
<dbReference type="InterPro" id="IPR052751">
    <property type="entry name" value="Plant_MAPKKK"/>
</dbReference>
<accession>A0A7J6VUV1</accession>
<keyword evidence="2" id="KW-1185">Reference proteome</keyword>
<keyword evidence="1" id="KW-0418">Kinase</keyword>
<proteinExistence type="predicted"/>
<dbReference type="Gene3D" id="1.10.510.10">
    <property type="entry name" value="Transferase(Phosphotransferase) domain 1"/>
    <property type="match status" value="1"/>
</dbReference>
<dbReference type="PANTHER" id="PTHR48011:SF18">
    <property type="entry name" value="MITOGEN-ACTIVATED PROTEIN KINASE KINASE KINASE 19-RELATED"/>
    <property type="match status" value="1"/>
</dbReference>
<organism evidence="1 2">
    <name type="scientific">Thalictrum thalictroides</name>
    <name type="common">Rue-anemone</name>
    <name type="synonym">Anemone thalictroides</name>
    <dbReference type="NCBI Taxonomy" id="46969"/>
    <lineage>
        <taxon>Eukaryota</taxon>
        <taxon>Viridiplantae</taxon>
        <taxon>Streptophyta</taxon>
        <taxon>Embryophyta</taxon>
        <taxon>Tracheophyta</taxon>
        <taxon>Spermatophyta</taxon>
        <taxon>Magnoliopsida</taxon>
        <taxon>Ranunculales</taxon>
        <taxon>Ranunculaceae</taxon>
        <taxon>Thalictroideae</taxon>
        <taxon>Thalictrum</taxon>
    </lineage>
</organism>
<dbReference type="GO" id="GO:0004672">
    <property type="term" value="F:protein kinase activity"/>
    <property type="evidence" value="ECO:0007669"/>
    <property type="project" value="TreeGrafter"/>
</dbReference>
<evidence type="ECO:0000313" key="1">
    <source>
        <dbReference type="EMBL" id="KAF5188368.1"/>
    </source>
</evidence>
<dbReference type="InterPro" id="IPR011009">
    <property type="entry name" value="Kinase-like_dom_sf"/>
</dbReference>
<sequence>MITGRPDADVSALLFRIGFGEEVPEIPVELLEEGKDFLRKCFIRDPTKRWTAEMLLNHPFVHDVTVTCQIMNNHHRLQEVHSSFLIGVRLNHRHCCVVIKNKQINGIVQFLLLLCQMIEFDN</sequence>